<gene>
    <name evidence="8" type="ORF">EV685_0828</name>
</gene>
<keyword evidence="5" id="KW-0460">Magnesium</keyword>
<dbReference type="PANTHER" id="PTHR43281">
    <property type="entry name" value="FARNESYL DIPHOSPHATE SYNTHASE"/>
    <property type="match status" value="1"/>
</dbReference>
<dbReference type="InterPro" id="IPR008949">
    <property type="entry name" value="Isoprenoid_synthase_dom_sf"/>
</dbReference>
<evidence type="ECO:0000256" key="5">
    <source>
        <dbReference type="ARBA" id="ARBA00022842"/>
    </source>
</evidence>
<evidence type="ECO:0000256" key="3">
    <source>
        <dbReference type="ARBA" id="ARBA00022679"/>
    </source>
</evidence>
<evidence type="ECO:0000256" key="1">
    <source>
        <dbReference type="ARBA" id="ARBA00001946"/>
    </source>
</evidence>
<evidence type="ECO:0000256" key="2">
    <source>
        <dbReference type="ARBA" id="ARBA00006706"/>
    </source>
</evidence>
<dbReference type="Pfam" id="PF00348">
    <property type="entry name" value="polyprenyl_synt"/>
    <property type="match status" value="1"/>
</dbReference>
<protein>
    <submittedName>
        <fullName evidence="8">Geranylgeranyl diphosphate synthase type II</fullName>
    </submittedName>
</protein>
<dbReference type="GO" id="GO:0004659">
    <property type="term" value="F:prenyltransferase activity"/>
    <property type="evidence" value="ECO:0007669"/>
    <property type="project" value="InterPro"/>
</dbReference>
<sequence length="301" mass="31940">MPNLDRIERALHAALQAIDGPGRPPRLAGAMQHAVFPSGARIRPQLVLAVAHACGEDDPALTDAAAVAIELLHCASLVHDDLPCFDDAATRRGRPSVQKAWGERLAVLAGDALIVAAYEALGRAAGRHVSRLPGLLATVSRGVGMPLGIVAGQAWECEPQVTLRDYQQAKTGALFAAATMAGAQSAGSTPEPWRGLGERLGQAYQVADDIRDVVGDAQALGKPVHRDIELDRPSMTRELGLDGALAEFRRLMDETEAAVPDCPGAAGFRALIRHEARRLVPTGLEDIRPRTPEAAWRVQAA</sequence>
<accession>A0A4Q7LUL0</accession>
<dbReference type="GO" id="GO:0046872">
    <property type="term" value="F:metal ion binding"/>
    <property type="evidence" value="ECO:0007669"/>
    <property type="project" value="UniProtKB-KW"/>
</dbReference>
<comment type="cofactor">
    <cofactor evidence="1">
        <name>Mg(2+)</name>
        <dbReference type="ChEBI" id="CHEBI:18420"/>
    </cofactor>
</comment>
<organism evidence="8 9">
    <name type="scientific">Sphaerotilus mobilis</name>
    <dbReference type="NCBI Taxonomy" id="47994"/>
    <lineage>
        <taxon>Bacteria</taxon>
        <taxon>Pseudomonadati</taxon>
        <taxon>Pseudomonadota</taxon>
        <taxon>Betaproteobacteria</taxon>
        <taxon>Burkholderiales</taxon>
        <taxon>Sphaerotilaceae</taxon>
        <taxon>Sphaerotilus</taxon>
    </lineage>
</organism>
<dbReference type="SFLD" id="SFLDS00005">
    <property type="entry name" value="Isoprenoid_Synthase_Type_I"/>
    <property type="match status" value="1"/>
</dbReference>
<dbReference type="Proteomes" id="UP000293433">
    <property type="component" value="Unassembled WGS sequence"/>
</dbReference>
<dbReference type="InterPro" id="IPR033749">
    <property type="entry name" value="Polyprenyl_synt_CS"/>
</dbReference>
<dbReference type="AlphaFoldDB" id="A0A4Q7LUL0"/>
<keyword evidence="4" id="KW-0479">Metal-binding</keyword>
<evidence type="ECO:0000313" key="9">
    <source>
        <dbReference type="Proteomes" id="UP000293433"/>
    </source>
</evidence>
<dbReference type="Gene3D" id="1.10.600.10">
    <property type="entry name" value="Farnesyl Diphosphate Synthase"/>
    <property type="match status" value="1"/>
</dbReference>
<dbReference type="EMBL" id="SGWV01000007">
    <property type="protein sequence ID" value="RZS58534.1"/>
    <property type="molecule type" value="Genomic_DNA"/>
</dbReference>
<dbReference type="CDD" id="cd00685">
    <property type="entry name" value="Trans_IPPS_HT"/>
    <property type="match status" value="1"/>
</dbReference>
<dbReference type="PROSITE" id="PS00723">
    <property type="entry name" value="POLYPRENYL_SYNTHASE_1"/>
    <property type="match status" value="1"/>
</dbReference>
<comment type="similarity">
    <text evidence="2 7">Belongs to the FPP/GGPP synthase family.</text>
</comment>
<dbReference type="InterPro" id="IPR000092">
    <property type="entry name" value="Polyprenyl_synt"/>
</dbReference>
<dbReference type="PANTHER" id="PTHR43281:SF1">
    <property type="entry name" value="FARNESYL DIPHOSPHATE SYNTHASE"/>
    <property type="match status" value="1"/>
</dbReference>
<dbReference type="SUPFAM" id="SSF48576">
    <property type="entry name" value="Terpenoid synthases"/>
    <property type="match status" value="1"/>
</dbReference>
<evidence type="ECO:0000313" key="8">
    <source>
        <dbReference type="EMBL" id="RZS58534.1"/>
    </source>
</evidence>
<keyword evidence="9" id="KW-1185">Reference proteome</keyword>
<name>A0A4Q7LUL0_9BURK</name>
<evidence type="ECO:0000256" key="7">
    <source>
        <dbReference type="RuleBase" id="RU004466"/>
    </source>
</evidence>
<comment type="caution">
    <text evidence="8">The sequence shown here is derived from an EMBL/GenBank/DDBJ whole genome shotgun (WGS) entry which is preliminary data.</text>
</comment>
<dbReference type="PROSITE" id="PS00444">
    <property type="entry name" value="POLYPRENYL_SYNTHASE_2"/>
    <property type="match status" value="1"/>
</dbReference>
<proteinExistence type="inferred from homology"/>
<evidence type="ECO:0000256" key="4">
    <source>
        <dbReference type="ARBA" id="ARBA00022723"/>
    </source>
</evidence>
<evidence type="ECO:0000256" key="6">
    <source>
        <dbReference type="ARBA" id="ARBA00023229"/>
    </source>
</evidence>
<dbReference type="RefSeq" id="WP_130480669.1">
    <property type="nucleotide sequence ID" value="NZ_SGWV01000007.1"/>
</dbReference>
<dbReference type="OrthoDB" id="9805316at2"/>
<keyword evidence="3 7" id="KW-0808">Transferase</keyword>
<dbReference type="GO" id="GO:0008299">
    <property type="term" value="P:isoprenoid biosynthetic process"/>
    <property type="evidence" value="ECO:0007669"/>
    <property type="project" value="UniProtKB-KW"/>
</dbReference>
<reference evidence="8 9" key="1">
    <citation type="submission" date="2019-02" db="EMBL/GenBank/DDBJ databases">
        <title>Genomic Encyclopedia of Type Strains, Phase IV (KMG-IV): sequencing the most valuable type-strain genomes for metagenomic binning, comparative biology and taxonomic classification.</title>
        <authorList>
            <person name="Goeker M."/>
        </authorList>
    </citation>
    <scope>NUCLEOTIDE SEQUENCE [LARGE SCALE GENOMIC DNA]</scope>
    <source>
        <strain evidence="8 9">DSM 10617</strain>
    </source>
</reference>
<keyword evidence="6" id="KW-0414">Isoprene biosynthesis</keyword>